<dbReference type="InterPro" id="IPR020806">
    <property type="entry name" value="PKS_PP-bd"/>
</dbReference>
<dbReference type="InterPro" id="IPR032821">
    <property type="entry name" value="PKS_assoc"/>
</dbReference>
<keyword evidence="9" id="KW-1185">Reference proteome</keyword>
<dbReference type="InterPro" id="IPR016036">
    <property type="entry name" value="Malonyl_transacylase_ACP-bd"/>
</dbReference>
<organism evidence="8 9">
    <name type="scientific">Jatrophihabitans lederbergiae</name>
    <dbReference type="NCBI Taxonomy" id="3075547"/>
    <lineage>
        <taxon>Bacteria</taxon>
        <taxon>Bacillati</taxon>
        <taxon>Actinomycetota</taxon>
        <taxon>Actinomycetes</taxon>
        <taxon>Jatrophihabitantales</taxon>
        <taxon>Jatrophihabitantaceae</taxon>
        <taxon>Jatrophihabitans</taxon>
    </lineage>
</organism>
<evidence type="ECO:0000259" key="7">
    <source>
        <dbReference type="PROSITE" id="PS52004"/>
    </source>
</evidence>
<evidence type="ECO:0000256" key="2">
    <source>
        <dbReference type="ARBA" id="ARBA00022553"/>
    </source>
</evidence>
<feature type="domain" description="Ketosynthase family 3 (KS3)" evidence="7">
    <location>
        <begin position="23"/>
        <end position="445"/>
    </location>
</feature>
<dbReference type="InterPro" id="IPR014031">
    <property type="entry name" value="Ketoacyl_synth_C"/>
</dbReference>
<dbReference type="SUPFAM" id="SSF51735">
    <property type="entry name" value="NAD(P)-binding Rossmann-fold domains"/>
    <property type="match status" value="4"/>
</dbReference>
<dbReference type="Proteomes" id="UP001183176">
    <property type="component" value="Unassembled WGS sequence"/>
</dbReference>
<evidence type="ECO:0000256" key="1">
    <source>
        <dbReference type="ARBA" id="ARBA00022450"/>
    </source>
</evidence>
<dbReference type="Gene3D" id="3.30.70.3290">
    <property type="match status" value="2"/>
</dbReference>
<reference evidence="9" key="1">
    <citation type="submission" date="2023-07" db="EMBL/GenBank/DDBJ databases">
        <title>30 novel species of actinomycetes from the DSMZ collection.</title>
        <authorList>
            <person name="Nouioui I."/>
        </authorList>
    </citation>
    <scope>NUCLEOTIDE SEQUENCE [LARGE SCALE GENOMIC DNA]</scope>
    <source>
        <strain evidence="9">DSM 44399</strain>
    </source>
</reference>
<dbReference type="PANTHER" id="PTHR43775:SF51">
    <property type="entry name" value="INACTIVE PHENOLPHTHIOCEROL SYNTHESIS POLYKETIDE SYNTHASE TYPE I PKS1-RELATED"/>
    <property type="match status" value="1"/>
</dbReference>
<feature type="domain" description="Carrier" evidence="6">
    <location>
        <begin position="1363"/>
        <end position="1438"/>
    </location>
</feature>
<dbReference type="PANTHER" id="PTHR43775">
    <property type="entry name" value="FATTY ACID SYNTHASE"/>
    <property type="match status" value="1"/>
</dbReference>
<proteinExistence type="predicted"/>
<feature type="compositionally biased region" description="Polar residues" evidence="5">
    <location>
        <begin position="3100"/>
        <end position="3111"/>
    </location>
</feature>
<dbReference type="PROSITE" id="PS52004">
    <property type="entry name" value="KS3_2"/>
    <property type="match status" value="2"/>
</dbReference>
<evidence type="ECO:0000256" key="3">
    <source>
        <dbReference type="ARBA" id="ARBA00022679"/>
    </source>
</evidence>
<dbReference type="SUPFAM" id="SSF47336">
    <property type="entry name" value="ACP-like"/>
    <property type="match status" value="2"/>
</dbReference>
<name>A0ABU2JCH4_9ACTN</name>
<dbReference type="PROSITE" id="PS50075">
    <property type="entry name" value="CARRIER"/>
    <property type="match status" value="2"/>
</dbReference>
<dbReference type="Pfam" id="PF22621">
    <property type="entry name" value="CurL-like_PKS_C"/>
    <property type="match status" value="1"/>
</dbReference>
<dbReference type="InterPro" id="IPR009081">
    <property type="entry name" value="PP-bd_ACP"/>
</dbReference>
<dbReference type="Pfam" id="PF02801">
    <property type="entry name" value="Ketoacyl-synt_C"/>
    <property type="match status" value="2"/>
</dbReference>
<gene>
    <name evidence="8" type="ORF">RM423_11225</name>
</gene>
<dbReference type="InterPro" id="IPR050091">
    <property type="entry name" value="PKS_NRPS_Biosynth_Enz"/>
</dbReference>
<dbReference type="Pfam" id="PF00550">
    <property type="entry name" value="PP-binding"/>
    <property type="match status" value="2"/>
</dbReference>
<keyword evidence="1" id="KW-0596">Phosphopantetheine</keyword>
<dbReference type="SUPFAM" id="SSF52151">
    <property type="entry name" value="FabD/lysophospholipase-like"/>
    <property type="match status" value="2"/>
</dbReference>
<dbReference type="InterPro" id="IPR016039">
    <property type="entry name" value="Thiolase-like"/>
</dbReference>
<feature type="compositionally biased region" description="Low complexity" evidence="5">
    <location>
        <begin position="2418"/>
        <end position="2429"/>
    </location>
</feature>
<dbReference type="RefSeq" id="WP_311423122.1">
    <property type="nucleotide sequence ID" value="NZ_JAVREH010000012.1"/>
</dbReference>
<dbReference type="SUPFAM" id="SSF55048">
    <property type="entry name" value="Probable ACP-binding domain of malonyl-CoA ACP transacylase"/>
    <property type="match status" value="1"/>
</dbReference>
<dbReference type="InterPro" id="IPR016035">
    <property type="entry name" value="Acyl_Trfase/lysoPLipase"/>
</dbReference>
<dbReference type="Gene3D" id="1.10.1200.10">
    <property type="entry name" value="ACP-like"/>
    <property type="match status" value="1"/>
</dbReference>
<dbReference type="Gene3D" id="3.40.50.720">
    <property type="entry name" value="NAD(P)-binding Rossmann-like Domain"/>
    <property type="match status" value="2"/>
</dbReference>
<dbReference type="CDD" id="cd08953">
    <property type="entry name" value="KR_2_SDR_x"/>
    <property type="match status" value="1"/>
</dbReference>
<dbReference type="Pfam" id="PF16197">
    <property type="entry name" value="KAsynt_C_assoc"/>
    <property type="match status" value="1"/>
</dbReference>
<evidence type="ECO:0000259" key="6">
    <source>
        <dbReference type="PROSITE" id="PS50075"/>
    </source>
</evidence>
<dbReference type="Pfam" id="PF08659">
    <property type="entry name" value="KR"/>
    <property type="match status" value="2"/>
</dbReference>
<keyword evidence="2" id="KW-0597">Phosphoprotein</keyword>
<keyword evidence="4" id="KW-0012">Acyltransferase</keyword>
<feature type="domain" description="Carrier" evidence="6">
    <location>
        <begin position="2983"/>
        <end position="3059"/>
    </location>
</feature>
<dbReference type="InterPro" id="IPR013968">
    <property type="entry name" value="PKS_KR"/>
</dbReference>
<dbReference type="SMART" id="SM00827">
    <property type="entry name" value="PKS_AT"/>
    <property type="match status" value="2"/>
</dbReference>
<keyword evidence="3" id="KW-0808">Transferase</keyword>
<dbReference type="InterPro" id="IPR036291">
    <property type="entry name" value="NAD(P)-bd_dom_sf"/>
</dbReference>
<evidence type="ECO:0000256" key="5">
    <source>
        <dbReference type="SAM" id="MobiDB-lite"/>
    </source>
</evidence>
<dbReference type="InterPro" id="IPR014030">
    <property type="entry name" value="Ketoacyl_synth_N"/>
</dbReference>
<dbReference type="CDD" id="cd00833">
    <property type="entry name" value="PKS"/>
    <property type="match status" value="2"/>
</dbReference>
<dbReference type="InterPro" id="IPR001227">
    <property type="entry name" value="Ac_transferase_dom_sf"/>
</dbReference>
<evidence type="ECO:0000313" key="9">
    <source>
        <dbReference type="Proteomes" id="UP001183176"/>
    </source>
</evidence>
<accession>A0ABU2JCH4</accession>
<evidence type="ECO:0000256" key="4">
    <source>
        <dbReference type="ARBA" id="ARBA00023315"/>
    </source>
</evidence>
<feature type="region of interest" description="Disordered" evidence="5">
    <location>
        <begin position="3080"/>
        <end position="3111"/>
    </location>
</feature>
<dbReference type="SMART" id="SM00825">
    <property type="entry name" value="PKS_KS"/>
    <property type="match status" value="2"/>
</dbReference>
<feature type="region of interest" description="Disordered" evidence="5">
    <location>
        <begin position="1"/>
        <end position="21"/>
    </location>
</feature>
<comment type="caution">
    <text evidence="8">The sequence shown here is derived from an EMBL/GenBank/DDBJ whole genome shotgun (WGS) entry which is preliminary data.</text>
</comment>
<feature type="region of interest" description="Disordered" evidence="5">
    <location>
        <begin position="2412"/>
        <end position="2431"/>
    </location>
</feature>
<dbReference type="InterPro" id="IPR029058">
    <property type="entry name" value="AB_hydrolase_fold"/>
</dbReference>
<protein>
    <submittedName>
        <fullName evidence="8">SDR family NAD(P)-dependent oxidoreductase</fullName>
    </submittedName>
</protein>
<feature type="domain" description="Ketosynthase family 3 (KS3)" evidence="7">
    <location>
        <begin position="1498"/>
        <end position="1924"/>
    </location>
</feature>
<dbReference type="SMART" id="SM00822">
    <property type="entry name" value="PKS_KR"/>
    <property type="match status" value="2"/>
</dbReference>
<sequence>MTDPDNPGNDRSETDISSSDISGNDIAIVGMSGRFPGAADVAELWRNICAGLSGITRFTDDELRSAGVPEHLIADPSYVKAGAVIEGIELFDAGFFGINPREAQVLDPQQRLYLEHNWQALEDAGCDPTRFDGAIGVFGGSAWSSYLQNNLLTSKIAAAMGDLVVGLANDKDSLTTRVAHTVGLNGPAYSIQSYCSTSLVAVCAAATSLANFECDLALAGGVAITVPQRVGYLYSQGGIAPPDGECRAFDASGLGAPVGSGVGVVALRRLQDAMDSGDRVYAVIRGWAVNNDGGRKVGFTAPGVQGQTAVIAEALSSADLGAADIDYVEAHGTGTALGDASELAALQQVFAGEECAIGSIKTNVGHLDRAAGVTGLIKTALALHRSEIPPTRNLVEPNAQLRSGTAALDVVTSLREWPRREDHIRRAGVSAFGIGGTNAHVVLEEAPLAARPAVSPRPELLVWSARTAAAADARTEALADYLAGQLDGSTGERLCDVAYTLQVGRQQFEHRRFFVAAATDAPVAAATDAPVAAATDDAVTGLRAGRVLSAVEAGSDCWVGFLIAGSGEQYPGMAADLYRTEPAFGAALDKCRTALPREFDGADPLANLLRRRATTAEAAAGATSTGALGAAVFAMDYALARLMMSWGIAPAVLAGHELGELVAACLSGVLTLDSALALVAHRGRLLDALPDGTTTAQAPTSVKAGLTGWITEHIALSAPRIPYVSNVTGTLATTEQVTDPAYWAELLFAPAPFEASVKTLLERGDLVLLEIGPGQSLGAIVRNSEHCPQERAERIVASLPAASDPRPASTVLTEAVGRLWLAGVSIDWAGYQQGRPVAKVGLPGYPFQCERYWIDAPVTAVSPGAPAVTNLPVVAEPTSDSRVDHVQLMRPEWLATPVSGDPVAGGSCVLVGGAAELTGLLAKALRGTGADVVLVPADGSSATTKPDGLPRTVLDLRLLDAEHVLDGGSADESHAAQAISAIARLMDHWGSDATGSTQIIVATRSGQVVAESDVALPTQAAAAVLPVVANLEYVNLQCRVVDLEMAADAAAAVRALVSEVGHPAPEVVAAYRDGRRYLREFVPAAAGSSMPPLAVRPGGTYLVTGGLGGVGLLVAEHLARAGADRLVLTSRSGNPPPDDPRQRNLQRLRDLGAELVLPAVDVTDAEAMRALLTETLAAGSLDGVLHTAAQAGRDSFWPLRAVDPASVAVHFDAKVGGARVLESLLAELTAEQAPDFCLLFSSTSAIFGGLAFGSYAAANAALTAIAQRNVHRSATSWIAASWDTWATTLDGIEAGIGASMLAHSMSTDEALAAFDRVLAAGAPNVIVVAAGLADRLPQLSAVEEPAASVQRFPRPELPQPYLPPLTATERGLAEVWTDVLGVEPVGTRDNFFDLSGNSLLALQMLALVKKRFGIAVASVTLFEAPTVHALAAVLDQQGASPATGSRSGPAVLPAADRSGAGTMTNKAIPITTAQINTAPVTAAKATTARPAASDPDFDRRIAVVGMAGRFPGAGDVGTFWQNLCDGMESISFFSEEELLASGVDPAHIADPNYVPARPVLDDVTGFDAGFFGLSPRMAALTDPQQRLFLEVCWEALEQSGYAAPEHRSRVGVYGGANLSTYLLQMPEEALLGGDVSTYEIIMGNDKDALTTTVSYLFDLHGPSMAVQTFCSTSLVATHLAMQSLRNGECELALAGGVSIRVPDKIGHLYGPGGMETPDGHVRTFDAKAGGSLFGDGAAVVALKRLPDAIRDGDHIWSVIRGSAINNDGALKVGYTAPSVVGQARVIADAMADAGVTGEDISYIEAHGTATELGDPIELAALVRAFGETAENQYCPIGSVKTNIGHLDRAAGVTGLIKTSLALRDAVIPASLHYTSPNPEIDFENSPFYVNTVLSPWQTRDGRQPMAGINSLGMGGTNVHVVVEQAPVREVSGRAGDRSRRYQVLTVSARTATAADQSCSRLAAHLDSAPDTRLADVAYTLQVGRKTFEHRRTLIATGTAEVAAALAGQNPDLPVLSRVDAVRGRHVALLFTGVGEQYPGMVAELYRREPVFRAALEECLSLLQEALPDTDLVDLLAGARGSVSGLAALLGRGAATEDPRADELERTEVVQPALFAVEYALARTLMTWGVQPGLMLGYSLGEYVAACLAGVLSLPDALALVSYRARLIATVQPGAMLAVSLPAEDLQARFAMADKELDIAALNGPQVTVVAGPVPAVTAFTAELRRAEVPCRALGTTHAFHSRMLSPIAEQLTRWVRDNITLNAPQLPYLSNVTGDYADADLVCDPGYWARHMCQPVQFAAAMQTLLADPELAVVEIGPGQSLGALVRSGGASPKQWPLILSMLPAGSESRPDDAALADCLARLWLLGVDLDWLTYSNRHPGARVLDRSTLPGRVPLPTYPFQRQRYWIEGSRRGAPDAQTPQTSQASQALPQVTAADTGVTFETIAALEKMPEEQWLHLPVWRQTAAPAAAAETSRSWLVYTRDGLADDVVAALRSALPDGTALSIVRSGDGFATEQDGYTVRPGNVEDTLALLRELRSAGRPPERVVHLWALQSVPEEVVVAEGLHTLVALARAAGELGMDSWSLDVVVSGTQQVLPEDVSRPHAAMLAGPCRVIPLEYPNVTSRLIDLDAAADRGAVAGVVAELRRPLAEALVALRHGRRWLPEYEAMCSAEVAPEAVLRKGGVYLITGGLGGIALAMANRLARNCRAKLVLLARHGLPPRDTWPDLLAGKAIDPGAEQTRRRIAEVSALLELGAEVEVVTGDVSSADDVRRACELAQQRFGGLHGVLHVAGVPAMGLMQFKDPSELDQVLAPKVGGALAITEALRMGKPDEIELDFLVFFSSITSTTGGGPGQVDYCAGNAFLDSYAYQLADTGRKVLSINWGEWTWNAWEAGLTGYADALQDFFRQNRVRVGIGFEDGWRCLLRALDCGEPRVVVSTQDFSTMVRYSSQFTVAAVSSPVLAQDGGARHPRPELVTSYQEPSGSVEADIAAIWCESLQLERVGAQDNFFELGGNSLLGVSIVASLRAKFAPVELPPHILYEAPTVAALGKVIDSSLSDDPELLGGWDSGGSQVRAQLRRSGLEASAGRRRARQGQSDRTQTGTGTEKS</sequence>
<dbReference type="InterPro" id="IPR057326">
    <property type="entry name" value="KR_dom"/>
</dbReference>
<dbReference type="InterPro" id="IPR036736">
    <property type="entry name" value="ACP-like_sf"/>
</dbReference>
<dbReference type="Gene3D" id="3.40.50.1820">
    <property type="entry name" value="alpha/beta hydrolase"/>
    <property type="match status" value="1"/>
</dbReference>
<evidence type="ECO:0000313" key="8">
    <source>
        <dbReference type="EMBL" id="MDT0261968.1"/>
    </source>
</evidence>
<dbReference type="Pfam" id="PF00698">
    <property type="entry name" value="Acyl_transf_1"/>
    <property type="match status" value="2"/>
</dbReference>
<dbReference type="Gene3D" id="3.40.47.10">
    <property type="match status" value="2"/>
</dbReference>
<dbReference type="SMART" id="SM00823">
    <property type="entry name" value="PKS_PP"/>
    <property type="match status" value="2"/>
</dbReference>
<dbReference type="Pfam" id="PF00109">
    <property type="entry name" value="ketoacyl-synt"/>
    <property type="match status" value="2"/>
</dbReference>
<dbReference type="Gene3D" id="3.40.366.10">
    <property type="entry name" value="Malonyl-Coenzyme A Acyl Carrier Protein, domain 2"/>
    <property type="match status" value="3"/>
</dbReference>
<dbReference type="EMBL" id="JAVREH010000012">
    <property type="protein sequence ID" value="MDT0261968.1"/>
    <property type="molecule type" value="Genomic_DNA"/>
</dbReference>
<dbReference type="SUPFAM" id="SSF53901">
    <property type="entry name" value="Thiolase-like"/>
    <property type="match status" value="2"/>
</dbReference>
<dbReference type="InterPro" id="IPR020841">
    <property type="entry name" value="PKS_Beta-ketoAc_synthase_dom"/>
</dbReference>
<dbReference type="Gene3D" id="1.10.1240.100">
    <property type="match status" value="1"/>
</dbReference>
<dbReference type="InterPro" id="IPR014043">
    <property type="entry name" value="Acyl_transferase_dom"/>
</dbReference>